<sequence length="215" mass="22905">MARRPRPAPTTPPLRSWHAVLLHPPHPMVETIQRQLQRLGLTVRVAWPALEPEDIRADVVLFDVDTGHDAQFPWAPGAAPMPLVALIGSEAAGRLEWALGHRFHAHLLKPVGSAGTFSALTIAAENFAEARRRAAEVSALDDRLGRRSAVVGAVVALMAGGLDEAGAMARLRALAMERRIGLEDAAEIVVAAGARAAARRTTRTASAPARSGEKT</sequence>
<organism evidence="2 3">
    <name type="scientific">Oharaeibacter diazotrophicus</name>
    <dbReference type="NCBI Taxonomy" id="1920512"/>
    <lineage>
        <taxon>Bacteria</taxon>
        <taxon>Pseudomonadati</taxon>
        <taxon>Pseudomonadota</taxon>
        <taxon>Alphaproteobacteria</taxon>
        <taxon>Hyphomicrobiales</taxon>
        <taxon>Pleomorphomonadaceae</taxon>
        <taxon>Oharaeibacter</taxon>
    </lineage>
</organism>
<dbReference type="Proteomes" id="UP000294547">
    <property type="component" value="Unassembled WGS sequence"/>
</dbReference>
<dbReference type="InterPro" id="IPR008327">
    <property type="entry name" value="Sig_transdc_resp-reg_antiterm"/>
</dbReference>
<evidence type="ECO:0000259" key="1">
    <source>
        <dbReference type="PROSITE" id="PS50921"/>
    </source>
</evidence>
<dbReference type="Pfam" id="PF21332">
    <property type="entry name" value="AmiR_N"/>
    <property type="match status" value="1"/>
</dbReference>
<dbReference type="AlphaFoldDB" id="A0A4R6RIU5"/>
<evidence type="ECO:0000313" key="3">
    <source>
        <dbReference type="Proteomes" id="UP000294547"/>
    </source>
</evidence>
<keyword evidence="3" id="KW-1185">Reference proteome</keyword>
<dbReference type="PROSITE" id="PS50921">
    <property type="entry name" value="ANTAR"/>
    <property type="match status" value="1"/>
</dbReference>
<dbReference type="GO" id="GO:0003723">
    <property type="term" value="F:RNA binding"/>
    <property type="evidence" value="ECO:0007669"/>
    <property type="project" value="InterPro"/>
</dbReference>
<proteinExistence type="predicted"/>
<dbReference type="InterPro" id="IPR011006">
    <property type="entry name" value="CheY-like_superfamily"/>
</dbReference>
<dbReference type="SMART" id="SM01012">
    <property type="entry name" value="ANTAR"/>
    <property type="match status" value="1"/>
</dbReference>
<protein>
    <submittedName>
        <fullName evidence="2">AmiR/NasT family two-component response regulator</fullName>
    </submittedName>
</protein>
<dbReference type="EMBL" id="SNXY01000006">
    <property type="protein sequence ID" value="TDP86312.1"/>
    <property type="molecule type" value="Genomic_DNA"/>
</dbReference>
<dbReference type="InterPro" id="IPR049021">
    <property type="entry name" value="AmiR_N"/>
</dbReference>
<comment type="caution">
    <text evidence="2">The sequence shown here is derived from an EMBL/GenBank/DDBJ whole genome shotgun (WGS) entry which is preliminary data.</text>
</comment>
<reference evidence="2 3" key="1">
    <citation type="submission" date="2019-03" db="EMBL/GenBank/DDBJ databases">
        <title>Genomic Encyclopedia of Type Strains, Phase IV (KMG-IV): sequencing the most valuable type-strain genomes for metagenomic binning, comparative biology and taxonomic classification.</title>
        <authorList>
            <person name="Goeker M."/>
        </authorList>
    </citation>
    <scope>NUCLEOTIDE SEQUENCE [LARGE SCALE GENOMIC DNA]</scope>
    <source>
        <strain evidence="2 3">DSM 102969</strain>
    </source>
</reference>
<accession>A0A4R6RIU5</accession>
<evidence type="ECO:0000313" key="2">
    <source>
        <dbReference type="EMBL" id="TDP86312.1"/>
    </source>
</evidence>
<dbReference type="InterPro" id="IPR005561">
    <property type="entry name" value="ANTAR"/>
</dbReference>
<dbReference type="Gene3D" id="3.40.50.2300">
    <property type="match status" value="1"/>
</dbReference>
<dbReference type="SUPFAM" id="SSF52172">
    <property type="entry name" value="CheY-like"/>
    <property type="match status" value="1"/>
</dbReference>
<dbReference type="RefSeq" id="WP_208112133.1">
    <property type="nucleotide sequence ID" value="NZ_BSPM01000008.1"/>
</dbReference>
<feature type="domain" description="ANTAR" evidence="1">
    <location>
        <begin position="130"/>
        <end position="190"/>
    </location>
</feature>
<name>A0A4R6RIU5_9HYPH</name>
<dbReference type="PIRSF" id="PIRSF036382">
    <property type="entry name" value="RR_antiterm"/>
    <property type="match status" value="1"/>
</dbReference>
<gene>
    <name evidence="2" type="ORF">EDD54_0182</name>
</gene>